<evidence type="ECO:0000313" key="2">
    <source>
        <dbReference type="WBParaSite" id="nRc.2.0.1.t35403-RA"/>
    </source>
</evidence>
<dbReference type="AlphaFoldDB" id="A0A915K9I0"/>
<dbReference type="WBParaSite" id="nRc.2.0.1.t35403-RA">
    <property type="protein sequence ID" value="nRc.2.0.1.t35403-RA"/>
    <property type="gene ID" value="nRc.2.0.1.g35403"/>
</dbReference>
<reference evidence="2" key="1">
    <citation type="submission" date="2022-11" db="UniProtKB">
        <authorList>
            <consortium name="WormBaseParasite"/>
        </authorList>
    </citation>
    <scope>IDENTIFICATION</scope>
</reference>
<accession>A0A915K9I0</accession>
<dbReference type="Proteomes" id="UP000887565">
    <property type="component" value="Unplaced"/>
</dbReference>
<sequence length="88" mass="9823">MGRFGTAIPSPYLDATVSVLLLQCLSFGARQAPDELSFIIRIKRKGVCRIPSRISSINLQWSRNEMPQKRCNKNFSPTIPGDVCLANK</sequence>
<proteinExistence type="predicted"/>
<organism evidence="1 2">
    <name type="scientific">Romanomermis culicivorax</name>
    <name type="common">Nematode worm</name>
    <dbReference type="NCBI Taxonomy" id="13658"/>
    <lineage>
        <taxon>Eukaryota</taxon>
        <taxon>Metazoa</taxon>
        <taxon>Ecdysozoa</taxon>
        <taxon>Nematoda</taxon>
        <taxon>Enoplea</taxon>
        <taxon>Dorylaimia</taxon>
        <taxon>Mermithida</taxon>
        <taxon>Mermithoidea</taxon>
        <taxon>Mermithidae</taxon>
        <taxon>Romanomermis</taxon>
    </lineage>
</organism>
<evidence type="ECO:0000313" key="1">
    <source>
        <dbReference type="Proteomes" id="UP000887565"/>
    </source>
</evidence>
<name>A0A915K9I0_ROMCU</name>
<protein>
    <submittedName>
        <fullName evidence="2">Secreted protein</fullName>
    </submittedName>
</protein>
<keyword evidence="1" id="KW-1185">Reference proteome</keyword>